<evidence type="ECO:0000259" key="2">
    <source>
        <dbReference type="Pfam" id="PF09524"/>
    </source>
</evidence>
<evidence type="ECO:0000313" key="3">
    <source>
        <dbReference type="EMBL" id="UVX36121.1"/>
    </source>
</evidence>
<protein>
    <submittedName>
        <fullName evidence="3">Replication initiator protein A (RepA) N-terminus</fullName>
    </submittedName>
</protein>
<evidence type="ECO:0000256" key="1">
    <source>
        <dbReference type="SAM" id="MobiDB-lite"/>
    </source>
</evidence>
<feature type="region of interest" description="Disordered" evidence="1">
    <location>
        <begin position="97"/>
        <end position="139"/>
    </location>
</feature>
<keyword evidence="4" id="KW-1185">Reference proteome</keyword>
<dbReference type="Pfam" id="PF13730">
    <property type="entry name" value="HTH_36"/>
    <property type="match status" value="1"/>
</dbReference>
<dbReference type="NCBIfam" id="TIGR02220">
    <property type="entry name" value="phg_TIGR02220"/>
    <property type="match status" value="1"/>
</dbReference>
<dbReference type="Gene3D" id="1.10.10.10">
    <property type="entry name" value="Winged helix-like DNA-binding domain superfamily/Winged helix DNA-binding domain"/>
    <property type="match status" value="1"/>
</dbReference>
<organism evidence="3 4">
    <name type="scientific">Bacteriophage sp</name>
    <dbReference type="NCBI Taxonomy" id="38018"/>
    <lineage>
        <taxon>Viruses</taxon>
    </lineage>
</organism>
<dbReference type="Pfam" id="PF09524">
    <property type="entry name" value="Phg_2220_C"/>
    <property type="match status" value="1"/>
</dbReference>
<evidence type="ECO:0000313" key="4">
    <source>
        <dbReference type="Proteomes" id="UP001160009"/>
    </source>
</evidence>
<feature type="compositionally biased region" description="Basic and acidic residues" evidence="1">
    <location>
        <begin position="102"/>
        <end position="115"/>
    </location>
</feature>
<feature type="domain" description="Phage conserved hypothetical protein C-terminal" evidence="2">
    <location>
        <begin position="143"/>
        <end position="215"/>
    </location>
</feature>
<name>A0ABY5TRR4_9VIRU</name>
<dbReference type="Proteomes" id="UP001160009">
    <property type="component" value="Segment"/>
</dbReference>
<proteinExistence type="predicted"/>
<accession>A0ABY5TRR4</accession>
<dbReference type="InterPro" id="IPR036388">
    <property type="entry name" value="WH-like_DNA-bd_sf"/>
</dbReference>
<reference evidence="3 4" key="1">
    <citation type="submission" date="2022-07" db="EMBL/GenBank/DDBJ databases">
        <authorList>
            <person name="Nishijima S."/>
        </authorList>
    </citation>
    <scope>NUCLEOTIDE SEQUENCE [LARGE SCALE GENOMIC DNA]</scope>
    <source>
        <strain evidence="3">3055_109949</strain>
    </source>
</reference>
<sequence>MDIKDTNFVTIQGWMRTKLNLKGNELLAYAVIYGFSQTDGATFTGSRKYLAEWCGCSLATIDRTLISLVDKGLISKTSHITKYGYRAVEYAATYPTSINEHSNTEPRTTDADDPRTPANKPQPLINEPQAPAQPKEPDPAEEVVNHLNQRAGTHYRATTATTRKLIKARLKEGFTVEDMKLVIDKKCADWLNNQEMVKFLRPETLFGNKFESYLNARTIPQPNRTNHQYNQTTTQYVNNEPITILDAEGHVAECTRENGWF</sequence>
<dbReference type="EMBL" id="OP072506">
    <property type="protein sequence ID" value="UVX36121.1"/>
    <property type="molecule type" value="Genomic_DNA"/>
</dbReference>
<dbReference type="InterPro" id="IPR011741">
    <property type="entry name" value="Phg_2220_C"/>
</dbReference>